<dbReference type="STRING" id="93684.SAMN05421853_10275"/>
<name>A0A1I5W1V5_9RHOB</name>
<gene>
    <name evidence="2" type="ORF">SAMN05421853_10275</name>
</gene>
<reference evidence="3" key="1">
    <citation type="submission" date="2016-10" db="EMBL/GenBank/DDBJ databases">
        <authorList>
            <person name="Varghese N."/>
            <person name="Submissions S."/>
        </authorList>
    </citation>
    <scope>NUCLEOTIDE SEQUENCE [LARGE SCALE GENOMIC DNA]</scope>
    <source>
        <strain evidence="3">JCM 10271</strain>
    </source>
</reference>
<keyword evidence="1" id="KW-1133">Transmembrane helix</keyword>
<protein>
    <recommendedName>
        <fullName evidence="4">SMODS and SLOG-associating 2TM effector domain-containing protein</fullName>
    </recommendedName>
</protein>
<keyword evidence="1" id="KW-0812">Transmembrane</keyword>
<dbReference type="AlphaFoldDB" id="A0A1I5W1V5"/>
<dbReference type="Proteomes" id="UP000243106">
    <property type="component" value="Unassembled WGS sequence"/>
</dbReference>
<evidence type="ECO:0000313" key="3">
    <source>
        <dbReference type="Proteomes" id="UP000243106"/>
    </source>
</evidence>
<organism evidence="2 3">
    <name type="scientific">Roseivivax halotolerans</name>
    <dbReference type="NCBI Taxonomy" id="93684"/>
    <lineage>
        <taxon>Bacteria</taxon>
        <taxon>Pseudomonadati</taxon>
        <taxon>Pseudomonadota</taxon>
        <taxon>Alphaproteobacteria</taxon>
        <taxon>Rhodobacterales</taxon>
        <taxon>Roseobacteraceae</taxon>
        <taxon>Roseivivax</taxon>
    </lineage>
</organism>
<evidence type="ECO:0000256" key="1">
    <source>
        <dbReference type="SAM" id="Phobius"/>
    </source>
</evidence>
<proteinExistence type="predicted"/>
<dbReference type="EMBL" id="FOXV01000002">
    <property type="protein sequence ID" value="SFQ13643.1"/>
    <property type="molecule type" value="Genomic_DNA"/>
</dbReference>
<feature type="transmembrane region" description="Helical" evidence="1">
    <location>
        <begin position="31"/>
        <end position="49"/>
    </location>
</feature>
<dbReference type="RefSeq" id="WP_093009358.1">
    <property type="nucleotide sequence ID" value="NZ_FOXV01000002.1"/>
</dbReference>
<evidence type="ECO:0000313" key="2">
    <source>
        <dbReference type="EMBL" id="SFQ13643.1"/>
    </source>
</evidence>
<sequence>MNDREIIRFNVLRNALYHTARRRWLERANRICNLLVILLGTAVVADLAARAGAGALYIGGAVAFIGALQLVLDFGRQARDHQILQRDYYVLLSEIEKLADPTEADLAHWRGRMFEITAEEPPTLRAIDAKAYNDALDAVEVYDQGERLVVPFLHRIAGSFLSFDGHTYRKVSEAQAG</sequence>
<feature type="transmembrane region" description="Helical" evidence="1">
    <location>
        <begin position="55"/>
        <end position="72"/>
    </location>
</feature>
<keyword evidence="3" id="KW-1185">Reference proteome</keyword>
<keyword evidence="1" id="KW-0472">Membrane</keyword>
<accession>A0A1I5W1V5</accession>
<evidence type="ECO:0008006" key="4">
    <source>
        <dbReference type="Google" id="ProtNLM"/>
    </source>
</evidence>